<dbReference type="EMBL" id="JAHRIN010011031">
    <property type="protein sequence ID" value="MEQ2195417.1"/>
    <property type="molecule type" value="Genomic_DNA"/>
</dbReference>
<gene>
    <name evidence="1" type="ORF">XENOCAPTIV_012479</name>
</gene>
<accession>A0ABV0QIU0</accession>
<dbReference type="Proteomes" id="UP001434883">
    <property type="component" value="Unassembled WGS sequence"/>
</dbReference>
<organism evidence="1 2">
    <name type="scientific">Xenoophorus captivus</name>
    <dbReference type="NCBI Taxonomy" id="1517983"/>
    <lineage>
        <taxon>Eukaryota</taxon>
        <taxon>Metazoa</taxon>
        <taxon>Chordata</taxon>
        <taxon>Craniata</taxon>
        <taxon>Vertebrata</taxon>
        <taxon>Euteleostomi</taxon>
        <taxon>Actinopterygii</taxon>
        <taxon>Neopterygii</taxon>
        <taxon>Teleostei</taxon>
        <taxon>Neoteleostei</taxon>
        <taxon>Acanthomorphata</taxon>
        <taxon>Ovalentaria</taxon>
        <taxon>Atherinomorphae</taxon>
        <taxon>Cyprinodontiformes</taxon>
        <taxon>Goodeidae</taxon>
        <taxon>Xenoophorus</taxon>
    </lineage>
</organism>
<protein>
    <submittedName>
        <fullName evidence="1">Uncharacterized protein</fullName>
    </submittedName>
</protein>
<evidence type="ECO:0000313" key="2">
    <source>
        <dbReference type="Proteomes" id="UP001434883"/>
    </source>
</evidence>
<comment type="caution">
    <text evidence="1">The sequence shown here is derived from an EMBL/GenBank/DDBJ whole genome shotgun (WGS) entry which is preliminary data.</text>
</comment>
<name>A0ABV0QIU0_9TELE</name>
<keyword evidence="2" id="KW-1185">Reference proteome</keyword>
<proteinExistence type="predicted"/>
<reference evidence="1 2" key="1">
    <citation type="submission" date="2021-06" db="EMBL/GenBank/DDBJ databases">
        <authorList>
            <person name="Palmer J.M."/>
        </authorList>
    </citation>
    <scope>NUCLEOTIDE SEQUENCE [LARGE SCALE GENOMIC DNA]</scope>
    <source>
        <strain evidence="1 2">XC_2019</strain>
        <tissue evidence="1">Muscle</tissue>
    </source>
</reference>
<sequence length="102" mass="11525">MLQNQSRSFCSISLRPSVEEEWDKEGDRSPLNMKLFGLYQSFASPLLTPLNYSLRGKDKQSSPATVVLLISLGNITDNKKRAGGEELGCCRLWFSFSFFLNL</sequence>
<evidence type="ECO:0000313" key="1">
    <source>
        <dbReference type="EMBL" id="MEQ2195417.1"/>
    </source>
</evidence>